<reference evidence="9 10" key="1">
    <citation type="journal article" date="2007" name="Nat. Biotechnol.">
        <title>Complete genome sequence of the myxobacterium Sorangium cellulosum.</title>
        <authorList>
            <person name="Schneiker S."/>
            <person name="Perlova O."/>
            <person name="Kaiser O."/>
            <person name="Gerth K."/>
            <person name="Alici A."/>
            <person name="Altmeyer M.O."/>
            <person name="Bartels D."/>
            <person name="Bekel T."/>
            <person name="Beyer S."/>
            <person name="Bode E."/>
            <person name="Bode H.B."/>
            <person name="Bolten C.J."/>
            <person name="Choudhuri J.V."/>
            <person name="Doss S."/>
            <person name="Elnakady Y.A."/>
            <person name="Frank B."/>
            <person name="Gaigalat L."/>
            <person name="Goesmann A."/>
            <person name="Groeger C."/>
            <person name="Gross F."/>
            <person name="Jelsbak L."/>
            <person name="Jelsbak L."/>
            <person name="Kalinowski J."/>
            <person name="Kegler C."/>
            <person name="Knauber T."/>
            <person name="Konietzny S."/>
            <person name="Kopp M."/>
            <person name="Krause L."/>
            <person name="Krug D."/>
            <person name="Linke B."/>
            <person name="Mahmud T."/>
            <person name="Martinez-Arias R."/>
            <person name="McHardy A.C."/>
            <person name="Merai M."/>
            <person name="Meyer F."/>
            <person name="Mormann S."/>
            <person name="Munoz-Dorado J."/>
            <person name="Perez J."/>
            <person name="Pradella S."/>
            <person name="Rachid S."/>
            <person name="Raddatz G."/>
            <person name="Rosenau F."/>
            <person name="Rueckert C."/>
            <person name="Sasse F."/>
            <person name="Scharfe M."/>
            <person name="Schuster S.C."/>
            <person name="Suen G."/>
            <person name="Treuner-Lange A."/>
            <person name="Velicer G.J."/>
            <person name="Vorholter F.-J."/>
            <person name="Weissman K.J."/>
            <person name="Welch R.D."/>
            <person name="Wenzel S.C."/>
            <person name="Whitworth D.E."/>
            <person name="Wilhelm S."/>
            <person name="Wittmann C."/>
            <person name="Bloecker H."/>
            <person name="Puehler A."/>
            <person name="Mueller R."/>
        </authorList>
    </citation>
    <scope>NUCLEOTIDE SEQUENCE [LARGE SCALE GENOMIC DNA]</scope>
    <source>
        <strain evidence="10">So ce56</strain>
    </source>
</reference>
<evidence type="ECO:0000256" key="3">
    <source>
        <dbReference type="ARBA" id="ARBA00023082"/>
    </source>
</evidence>
<dbReference type="NCBIfam" id="TIGR02937">
    <property type="entry name" value="sigma70-ECF"/>
    <property type="match status" value="1"/>
</dbReference>
<keyword evidence="3" id="KW-0731">Sigma factor</keyword>
<dbReference type="InterPro" id="IPR039425">
    <property type="entry name" value="RNA_pol_sigma-70-like"/>
</dbReference>
<keyword evidence="2" id="KW-0805">Transcription regulation</keyword>
<feature type="region of interest" description="Disordered" evidence="6">
    <location>
        <begin position="51"/>
        <end position="122"/>
    </location>
</feature>
<dbReference type="GO" id="GO:0003677">
    <property type="term" value="F:DNA binding"/>
    <property type="evidence" value="ECO:0007669"/>
    <property type="project" value="UniProtKB-KW"/>
</dbReference>
<protein>
    <submittedName>
        <fullName evidence="9">ECF-family RNA polymerase sigma factor</fullName>
    </submittedName>
</protein>
<dbReference type="Gene3D" id="1.10.10.10">
    <property type="entry name" value="Winged helix-like DNA-binding domain superfamily/Winged helix DNA-binding domain"/>
    <property type="match status" value="1"/>
</dbReference>
<dbReference type="InterPro" id="IPR036388">
    <property type="entry name" value="WH-like_DNA-bd_sf"/>
</dbReference>
<keyword evidence="4" id="KW-0238">DNA-binding</keyword>
<dbReference type="InterPro" id="IPR013249">
    <property type="entry name" value="RNA_pol_sigma70_r4_t2"/>
</dbReference>
<dbReference type="STRING" id="448385.sce5481"/>
<feature type="domain" description="RNA polymerase sigma-70 region 2" evidence="7">
    <location>
        <begin position="135"/>
        <end position="201"/>
    </location>
</feature>
<feature type="domain" description="RNA polymerase sigma factor 70 region 4 type 2" evidence="8">
    <location>
        <begin position="233"/>
        <end position="284"/>
    </location>
</feature>
<dbReference type="PANTHER" id="PTHR43133">
    <property type="entry name" value="RNA POLYMERASE ECF-TYPE SIGMA FACTO"/>
    <property type="match status" value="1"/>
</dbReference>
<dbReference type="InterPro" id="IPR013325">
    <property type="entry name" value="RNA_pol_sigma_r2"/>
</dbReference>
<feature type="region of interest" description="Disordered" evidence="6">
    <location>
        <begin position="394"/>
        <end position="462"/>
    </location>
</feature>
<dbReference type="AlphaFoldDB" id="A9FYQ4"/>
<evidence type="ECO:0000259" key="7">
    <source>
        <dbReference type="Pfam" id="PF04542"/>
    </source>
</evidence>
<dbReference type="InterPro" id="IPR014284">
    <property type="entry name" value="RNA_pol_sigma-70_dom"/>
</dbReference>
<dbReference type="Pfam" id="PF04542">
    <property type="entry name" value="Sigma70_r2"/>
    <property type="match status" value="1"/>
</dbReference>
<dbReference type="HOGENOM" id="CLU_040169_0_0_7"/>
<gene>
    <name evidence="9" type="ordered locus">sce5481</name>
</gene>
<evidence type="ECO:0000259" key="8">
    <source>
        <dbReference type="Pfam" id="PF08281"/>
    </source>
</evidence>
<evidence type="ECO:0000313" key="10">
    <source>
        <dbReference type="Proteomes" id="UP000002139"/>
    </source>
</evidence>
<dbReference type="SUPFAM" id="SSF88659">
    <property type="entry name" value="Sigma3 and sigma4 domains of RNA polymerase sigma factors"/>
    <property type="match status" value="1"/>
</dbReference>
<dbReference type="GO" id="GO:0006352">
    <property type="term" value="P:DNA-templated transcription initiation"/>
    <property type="evidence" value="ECO:0007669"/>
    <property type="project" value="InterPro"/>
</dbReference>
<sequence length="517" mass="56332">MAAPDGPAEGSSPAATAARLHTTAAATTARSNRPVDAISAAYYASTLFSVKPRWPGESDGIDSTARQIGSRRENARPAARRAERSRHRPASAQPDMPNFKCRTSSPGNYAGMGKSSRKTDSTAAEAPITIEAIMAEHLETVRRYVERQGFRGADRDDLVQEIFHGASRSLPRYDPRIATVRTWLLRIAFNLTSNERNRAHRRHEELWPEEALEGLCSRAPDSETRLIEAEQSDILADLLREVPPRRRAILVAHDLEEEAVQDIAEELAMPRNTVWNDLRLARLSLDAAARRWRARRRGRGALFAPLAFAFGATEARASSGPLHGGRLRRLLDRARRAFRRAPPHGATRPAASSWNASLASTRAVRRSTASTAAGVVAGALALLAPGGRGEIPPPSAHAVALRSPQAAWPAQRGSAVPSGPEVPSKERAESDVSGALTTARRDSPSPRYPPGPRRGEGVQLPSSEVRLIRQAFAGLAAGRHDAVRLLLEQHRRDFPRGAYAGDREALLRRLRAAAHRD</sequence>
<dbReference type="SUPFAM" id="SSF88946">
    <property type="entry name" value="Sigma2 domain of RNA polymerase sigma factors"/>
    <property type="match status" value="1"/>
</dbReference>
<evidence type="ECO:0000256" key="2">
    <source>
        <dbReference type="ARBA" id="ARBA00023015"/>
    </source>
</evidence>
<dbReference type="eggNOG" id="COG1595">
    <property type="taxonomic scope" value="Bacteria"/>
</dbReference>
<keyword evidence="5" id="KW-0804">Transcription</keyword>
<evidence type="ECO:0000256" key="4">
    <source>
        <dbReference type="ARBA" id="ARBA00023125"/>
    </source>
</evidence>
<name>A9FYQ4_SORC5</name>
<evidence type="ECO:0000256" key="5">
    <source>
        <dbReference type="ARBA" id="ARBA00023163"/>
    </source>
</evidence>
<dbReference type="BioCyc" id="SCEL448385:SCE_RS28120-MONOMER"/>
<accession>A9FYQ4</accession>
<keyword evidence="10" id="KW-1185">Reference proteome</keyword>
<evidence type="ECO:0000256" key="6">
    <source>
        <dbReference type="SAM" id="MobiDB-lite"/>
    </source>
</evidence>
<dbReference type="EMBL" id="AM746676">
    <property type="protein sequence ID" value="CAN95643.1"/>
    <property type="molecule type" value="Genomic_DNA"/>
</dbReference>
<dbReference type="Proteomes" id="UP000002139">
    <property type="component" value="Chromosome"/>
</dbReference>
<feature type="region of interest" description="Disordered" evidence="6">
    <location>
        <begin position="1"/>
        <end position="34"/>
    </location>
</feature>
<evidence type="ECO:0000256" key="1">
    <source>
        <dbReference type="ARBA" id="ARBA00010641"/>
    </source>
</evidence>
<dbReference type="KEGG" id="scl:sce5481"/>
<dbReference type="Pfam" id="PF08281">
    <property type="entry name" value="Sigma70_r4_2"/>
    <property type="match status" value="1"/>
</dbReference>
<organism evidence="9 10">
    <name type="scientific">Sorangium cellulosum (strain So ce56)</name>
    <name type="common">Polyangium cellulosum (strain So ce56)</name>
    <dbReference type="NCBI Taxonomy" id="448385"/>
    <lineage>
        <taxon>Bacteria</taxon>
        <taxon>Pseudomonadati</taxon>
        <taxon>Myxococcota</taxon>
        <taxon>Polyangia</taxon>
        <taxon>Polyangiales</taxon>
        <taxon>Polyangiaceae</taxon>
        <taxon>Sorangium</taxon>
    </lineage>
</organism>
<comment type="similarity">
    <text evidence="1">Belongs to the sigma-70 factor family. ECF subfamily.</text>
</comment>
<dbReference type="InterPro" id="IPR007627">
    <property type="entry name" value="RNA_pol_sigma70_r2"/>
</dbReference>
<dbReference type="GO" id="GO:0016987">
    <property type="term" value="F:sigma factor activity"/>
    <property type="evidence" value="ECO:0007669"/>
    <property type="project" value="UniProtKB-KW"/>
</dbReference>
<dbReference type="Gene3D" id="1.10.1740.10">
    <property type="match status" value="1"/>
</dbReference>
<evidence type="ECO:0000313" key="9">
    <source>
        <dbReference type="EMBL" id="CAN95643.1"/>
    </source>
</evidence>
<dbReference type="InterPro" id="IPR013324">
    <property type="entry name" value="RNA_pol_sigma_r3/r4-like"/>
</dbReference>
<feature type="compositionally biased region" description="Low complexity" evidence="6">
    <location>
        <begin position="14"/>
        <end position="29"/>
    </location>
</feature>
<proteinExistence type="inferred from homology"/>
<dbReference type="PANTHER" id="PTHR43133:SF8">
    <property type="entry name" value="RNA POLYMERASE SIGMA FACTOR HI_1459-RELATED"/>
    <property type="match status" value="1"/>
</dbReference>